<sequence>MNPEEKVMRSYLAGMLAVGIFLAFTVAPSDAGEDHSSLDSEFNKLAGAYLCMGEAAGGVRYEPATRTWSGAVFNVEEDRFVVELKYEGETKVDNILGGRHLVGEFDVKIKKFGEVSGEPCLPESPVDSDFFKPIRMNFFGKLRCSLVSPHYTIYDLNLESLRYMEIYTGDFTDGKDKEGETPNMTVGKCTKID</sequence>
<evidence type="ECO:0000313" key="2">
    <source>
        <dbReference type="Proteomes" id="UP000558284"/>
    </source>
</evidence>
<accession>A0A838B2D0</accession>
<dbReference type="EMBL" id="JACDTY010000003">
    <property type="protein sequence ID" value="MBA1140243.1"/>
    <property type="molecule type" value="Genomic_DNA"/>
</dbReference>
<organism evidence="1 2">
    <name type="scientific">Mesorhizobium neociceri</name>
    <dbReference type="NCBI Taxonomy" id="1307853"/>
    <lineage>
        <taxon>Bacteria</taxon>
        <taxon>Pseudomonadati</taxon>
        <taxon>Pseudomonadota</taxon>
        <taxon>Alphaproteobacteria</taxon>
        <taxon>Hyphomicrobiales</taxon>
        <taxon>Phyllobacteriaceae</taxon>
        <taxon>Mesorhizobium</taxon>
    </lineage>
</organism>
<gene>
    <name evidence="1" type="ORF">H0241_08220</name>
</gene>
<dbReference type="Proteomes" id="UP000558284">
    <property type="component" value="Unassembled WGS sequence"/>
</dbReference>
<comment type="caution">
    <text evidence="1">The sequence shown here is derived from an EMBL/GenBank/DDBJ whole genome shotgun (WGS) entry which is preliminary data.</text>
</comment>
<dbReference type="AlphaFoldDB" id="A0A838B2D0"/>
<proteinExistence type="predicted"/>
<name>A0A838B2D0_9HYPH</name>
<keyword evidence="2" id="KW-1185">Reference proteome</keyword>
<evidence type="ECO:0000313" key="1">
    <source>
        <dbReference type="EMBL" id="MBA1140243.1"/>
    </source>
</evidence>
<dbReference type="RefSeq" id="WP_181056939.1">
    <property type="nucleotide sequence ID" value="NZ_JACDTY010000003.1"/>
</dbReference>
<reference evidence="1 2" key="1">
    <citation type="submission" date="2020-07" db="EMBL/GenBank/DDBJ databases">
        <title>Definition of the novel symbiovar canariense within Mesorhizobium novociceri, a new species of genus Mesorhizobium nodulating Cicer canariense in the Caldera de Taburiente National Park (La Palma, Canary Islands).</title>
        <authorList>
            <person name="Leon-Barrios M."/>
            <person name="Perez-Yepez J."/>
            <person name="Flores-Felix J.D."/>
            <person name="Ramirez-Baena M.H."/>
            <person name="Pulido-Suarez L."/>
            <person name="Igual J.M."/>
            <person name="Velazquez E."/>
            <person name="Peix A."/>
        </authorList>
    </citation>
    <scope>NUCLEOTIDE SEQUENCE [LARGE SCALE GENOMIC DNA]</scope>
    <source>
        <strain evidence="1 2">CCANP35</strain>
    </source>
</reference>
<protein>
    <submittedName>
        <fullName evidence="1">Uncharacterized protein</fullName>
    </submittedName>
</protein>